<gene>
    <name evidence="2" type="ORF">OXPF_05960</name>
</gene>
<dbReference type="SMART" id="SM00530">
    <property type="entry name" value="HTH_XRE"/>
    <property type="match status" value="1"/>
</dbReference>
<feature type="domain" description="HTH cro/C1-type" evidence="1">
    <location>
        <begin position="23"/>
        <end position="60"/>
    </location>
</feature>
<dbReference type="CDD" id="cd00093">
    <property type="entry name" value="HTH_XRE"/>
    <property type="match status" value="1"/>
</dbReference>
<dbReference type="EMBL" id="LKET01000019">
    <property type="protein sequence ID" value="KPU45807.1"/>
    <property type="molecule type" value="Genomic_DNA"/>
</dbReference>
<sequence length="77" mass="8667">MRVTPIRLKRINAGINCDEAISMLGISKSMLYKIEIGNRSPSKNVIAKMSELYKCPVDDIFKAIKITRKLDKGVDKV</sequence>
<comment type="caution">
    <text evidence="2">The sequence shown here is derived from an EMBL/GenBank/DDBJ whole genome shotgun (WGS) entry which is preliminary data.</text>
</comment>
<evidence type="ECO:0000259" key="1">
    <source>
        <dbReference type="PROSITE" id="PS50943"/>
    </source>
</evidence>
<reference evidence="2 3" key="1">
    <citation type="submission" date="2015-09" db="EMBL/GenBank/DDBJ databases">
        <title>Genome sequence of Oxobacter pfennigii DSM 3222.</title>
        <authorList>
            <person name="Poehlein A."/>
            <person name="Bengelsdorf F.R."/>
            <person name="Schiel-Bengelsdorf B."/>
            <person name="Duerre P."/>
            <person name="Daniel R."/>
        </authorList>
    </citation>
    <scope>NUCLEOTIDE SEQUENCE [LARGE SCALE GENOMIC DNA]</scope>
    <source>
        <strain evidence="2 3">DSM 3222</strain>
    </source>
</reference>
<dbReference type="GO" id="GO:0003677">
    <property type="term" value="F:DNA binding"/>
    <property type="evidence" value="ECO:0007669"/>
    <property type="project" value="InterPro"/>
</dbReference>
<dbReference type="Gene3D" id="1.10.260.40">
    <property type="entry name" value="lambda repressor-like DNA-binding domains"/>
    <property type="match status" value="1"/>
</dbReference>
<dbReference type="Pfam" id="PF01381">
    <property type="entry name" value="HTH_3"/>
    <property type="match status" value="1"/>
</dbReference>
<evidence type="ECO:0000313" key="2">
    <source>
        <dbReference type="EMBL" id="KPU45807.1"/>
    </source>
</evidence>
<dbReference type="STRING" id="36849.OXPF_05960"/>
<accession>A0A0P8WAZ5</accession>
<dbReference type="Proteomes" id="UP000050326">
    <property type="component" value="Unassembled WGS sequence"/>
</dbReference>
<protein>
    <submittedName>
        <fullName evidence="2">Helix-turn-helix protein</fullName>
    </submittedName>
</protein>
<evidence type="ECO:0000313" key="3">
    <source>
        <dbReference type="Proteomes" id="UP000050326"/>
    </source>
</evidence>
<dbReference type="InterPro" id="IPR001387">
    <property type="entry name" value="Cro/C1-type_HTH"/>
</dbReference>
<dbReference type="OrthoDB" id="1859224at2"/>
<organism evidence="2 3">
    <name type="scientific">Oxobacter pfennigii</name>
    <dbReference type="NCBI Taxonomy" id="36849"/>
    <lineage>
        <taxon>Bacteria</taxon>
        <taxon>Bacillati</taxon>
        <taxon>Bacillota</taxon>
        <taxon>Clostridia</taxon>
        <taxon>Eubacteriales</taxon>
        <taxon>Clostridiaceae</taxon>
        <taxon>Oxobacter</taxon>
    </lineage>
</organism>
<dbReference type="InterPro" id="IPR010982">
    <property type="entry name" value="Lambda_DNA-bd_dom_sf"/>
</dbReference>
<dbReference type="AlphaFoldDB" id="A0A0P8WAZ5"/>
<dbReference type="PROSITE" id="PS50943">
    <property type="entry name" value="HTH_CROC1"/>
    <property type="match status" value="1"/>
</dbReference>
<dbReference type="SUPFAM" id="SSF47413">
    <property type="entry name" value="lambda repressor-like DNA-binding domains"/>
    <property type="match status" value="1"/>
</dbReference>
<keyword evidence="3" id="KW-1185">Reference proteome</keyword>
<name>A0A0P8WAZ5_9CLOT</name>
<dbReference type="RefSeq" id="WP_054873721.1">
    <property type="nucleotide sequence ID" value="NZ_LKET01000019.1"/>
</dbReference>
<proteinExistence type="predicted"/>